<sequence length="78" mass="8423">MGEGRFNVALYGTFIATVKLERSFDGGQNWVVCSKPDLSDASFTAPTSFIVDEPSAGVLYRLNCSAYTSGTASYRISQ</sequence>
<name>A0A328ABV1_9CAUL</name>
<keyword evidence="2" id="KW-1185">Reference proteome</keyword>
<protein>
    <submittedName>
        <fullName evidence="1">Uncharacterized protein</fullName>
    </submittedName>
</protein>
<reference evidence="2" key="1">
    <citation type="submission" date="2018-05" db="EMBL/GenBank/DDBJ databases">
        <authorList>
            <person name="Li X."/>
        </authorList>
    </citation>
    <scope>NUCLEOTIDE SEQUENCE [LARGE SCALE GENOMIC DNA]</scope>
    <source>
        <strain evidence="2">YIM 73061</strain>
    </source>
</reference>
<dbReference type="AlphaFoldDB" id="A0A328ABV1"/>
<organism evidence="1 2">
    <name type="scientific">Phenylobacterium deserti</name>
    <dbReference type="NCBI Taxonomy" id="1914756"/>
    <lineage>
        <taxon>Bacteria</taxon>
        <taxon>Pseudomonadati</taxon>
        <taxon>Pseudomonadota</taxon>
        <taxon>Alphaproteobacteria</taxon>
        <taxon>Caulobacterales</taxon>
        <taxon>Caulobacteraceae</taxon>
        <taxon>Phenylobacterium</taxon>
    </lineage>
</organism>
<evidence type="ECO:0000313" key="1">
    <source>
        <dbReference type="EMBL" id="RAK52131.1"/>
    </source>
</evidence>
<dbReference type="Proteomes" id="UP000249725">
    <property type="component" value="Unassembled WGS sequence"/>
</dbReference>
<evidence type="ECO:0000313" key="2">
    <source>
        <dbReference type="Proteomes" id="UP000249725"/>
    </source>
</evidence>
<gene>
    <name evidence="1" type="ORF">DJ018_13325</name>
</gene>
<comment type="caution">
    <text evidence="1">The sequence shown here is derived from an EMBL/GenBank/DDBJ whole genome shotgun (WGS) entry which is preliminary data.</text>
</comment>
<proteinExistence type="predicted"/>
<accession>A0A328ABV1</accession>
<dbReference type="EMBL" id="QFYR01000003">
    <property type="protein sequence ID" value="RAK52131.1"/>
    <property type="molecule type" value="Genomic_DNA"/>
</dbReference>